<protein>
    <submittedName>
        <fullName evidence="2">2,4-dienoyl-CoA reductase-like NADH-dependent reductase (Old Yellow Enzyme family)</fullName>
    </submittedName>
</protein>
<reference evidence="2 3" key="1">
    <citation type="submission" date="2020-08" db="EMBL/GenBank/DDBJ databases">
        <title>Sequencing the genomes of 1000 actinobacteria strains.</title>
        <authorList>
            <person name="Klenk H.-P."/>
        </authorList>
    </citation>
    <scope>NUCLEOTIDE SEQUENCE [LARGE SCALE GENOMIC DNA]</scope>
    <source>
        <strain evidence="2 3">DSM 23974</strain>
    </source>
</reference>
<dbReference type="AlphaFoldDB" id="A0A7W7GKT8"/>
<dbReference type="Gene3D" id="3.20.20.70">
    <property type="entry name" value="Aldolase class I"/>
    <property type="match status" value="1"/>
</dbReference>
<evidence type="ECO:0000313" key="3">
    <source>
        <dbReference type="Proteomes" id="UP000540191"/>
    </source>
</evidence>
<dbReference type="SUPFAM" id="SSF51395">
    <property type="entry name" value="FMN-linked oxidoreductases"/>
    <property type="match status" value="1"/>
</dbReference>
<dbReference type="EMBL" id="JACHNA010000001">
    <property type="protein sequence ID" value="MBB4734540.1"/>
    <property type="molecule type" value="Genomic_DNA"/>
</dbReference>
<dbReference type="Pfam" id="PF00724">
    <property type="entry name" value="Oxidored_FMN"/>
    <property type="match status" value="1"/>
</dbReference>
<feature type="domain" description="NADH:flavin oxidoreductase/NADH oxidase N-terminal" evidence="1">
    <location>
        <begin position="13"/>
        <end position="343"/>
    </location>
</feature>
<evidence type="ECO:0000259" key="1">
    <source>
        <dbReference type="Pfam" id="PF00724"/>
    </source>
</evidence>
<dbReference type="InterPro" id="IPR001155">
    <property type="entry name" value="OxRdtase_FMN_N"/>
</dbReference>
<dbReference type="InterPro" id="IPR045247">
    <property type="entry name" value="Oye-like"/>
</dbReference>
<sequence length="367" mass="39446">MSTETPENTTDPLFTPVRFGAVQAANRVIMAPLTRLRAEQDGTPNDLMVEYYRQRADTGMIVTEGTWPVREGRTWYGQPGIETAEHVAGWRRVTDAVHAEGGTIALQIMHGGRISHPEITGTGRVVGASPVAAPQPVRIAEGKVDAPVPHELSEQEIGEVVQQFADAARRAVEAGFDAVQIHGANGYLLQQFFAPSSNHRTDRYGGTPENRARFASEVTRTVAEAVGPERTGIRLSPQHNVQGAEEPDRDEAAAVYAAWADAVADLPLSHVDVLHIDPADEIVQSIRRTTGAPLIANSSFAVPTTREDSAHLVADGLAEAVGVGRPVIANPDLARRWREGAAENEPDPTTFYVGGATGYTDYPALSD</sequence>
<evidence type="ECO:0000313" key="2">
    <source>
        <dbReference type="EMBL" id="MBB4734540.1"/>
    </source>
</evidence>
<dbReference type="Proteomes" id="UP000540191">
    <property type="component" value="Unassembled WGS sequence"/>
</dbReference>
<dbReference type="PANTHER" id="PTHR22893:SF91">
    <property type="entry name" value="NADPH DEHYDROGENASE 2-RELATED"/>
    <property type="match status" value="1"/>
</dbReference>
<keyword evidence="3" id="KW-1185">Reference proteome</keyword>
<dbReference type="GO" id="GO:0010181">
    <property type="term" value="F:FMN binding"/>
    <property type="evidence" value="ECO:0007669"/>
    <property type="project" value="InterPro"/>
</dbReference>
<dbReference type="GO" id="GO:0005829">
    <property type="term" value="C:cytosol"/>
    <property type="evidence" value="ECO:0007669"/>
    <property type="project" value="TreeGrafter"/>
</dbReference>
<accession>A0A7W7GKT8</accession>
<dbReference type="GO" id="GO:0016491">
    <property type="term" value="F:oxidoreductase activity"/>
    <property type="evidence" value="ECO:0007669"/>
    <property type="project" value="InterPro"/>
</dbReference>
<dbReference type="PANTHER" id="PTHR22893">
    <property type="entry name" value="NADH OXIDOREDUCTASE-RELATED"/>
    <property type="match status" value="1"/>
</dbReference>
<organism evidence="2 3">
    <name type="scientific">Micrococcus cohnii</name>
    <dbReference type="NCBI Taxonomy" id="993416"/>
    <lineage>
        <taxon>Bacteria</taxon>
        <taxon>Bacillati</taxon>
        <taxon>Actinomycetota</taxon>
        <taxon>Actinomycetes</taxon>
        <taxon>Micrococcales</taxon>
        <taxon>Micrococcaceae</taxon>
        <taxon>Micrococcus</taxon>
    </lineage>
</organism>
<dbReference type="RefSeq" id="WP_184240736.1">
    <property type="nucleotide sequence ID" value="NZ_JACHNA010000001.1"/>
</dbReference>
<dbReference type="InterPro" id="IPR013785">
    <property type="entry name" value="Aldolase_TIM"/>
</dbReference>
<name>A0A7W7GKT8_9MICC</name>
<gene>
    <name evidence="2" type="ORF">HDA30_000048</name>
</gene>
<comment type="caution">
    <text evidence="2">The sequence shown here is derived from an EMBL/GenBank/DDBJ whole genome shotgun (WGS) entry which is preliminary data.</text>
</comment>
<proteinExistence type="predicted"/>
<dbReference type="CDD" id="cd02933">
    <property type="entry name" value="OYE_like_FMN"/>
    <property type="match status" value="1"/>
</dbReference>